<evidence type="ECO:0000313" key="13">
    <source>
        <dbReference type="EMBL" id="RDB30431.1"/>
    </source>
</evidence>
<dbReference type="STRING" id="39966.A0A369K743"/>
<dbReference type="InterPro" id="IPR041677">
    <property type="entry name" value="DNA2/NAM7_AAA_11"/>
</dbReference>
<sequence>MVALAICPRLHAEGSCQDPQCGLNHVMLTCDPCGFMCASAAEMEEHTNSRIHQNKVKGTSIFFRCSVCGTRTIGRQGWNAHVHSRKHLQKTQQAGVDPNIIPEEPDQIPKHTYCVSCSVHIQDAYWDRHLKGEKHLEKERFAAFKVVLDETEKDKHGISVAADFDFGIVDLPEATNGKVLNGTISTSIPLSRIMLVDIKITSVTGATPARSTFRVGTLGACMIKVSQSLTFSVTFCQNYAGRCQDRLELVFEDTQLKTRFTIARPLFGIVGNKADHERLRPVAPYVPRKKSARQPELMVVEGIRPPALKAVPYVVPLPRAAIPGGLATTLSTGSPANILSRVQSVFLPPELNTQGYARHFKHLLWIEEFRMEKDLEIYDMTNANLTQHGNLYYLDVPGLAEKRPSVLVGDRILVQQRGAQEGHWFEGGVHVVRKEEVGLRFNASFRGWTRDQRYNVRFKLNRYPVRRQHQALDTAFSEERVLFPEGVHVPRGPYPKQADVRLRVINPLIATNPPQLQAVISIVKQAPGAAPFVIFGPPGTGKTITMVEAIKQVLRANPNARILACAPSNSAADLIAQRLSDLNTNELFRFYAPSRVKDMVPDSLLPYTHARPDGHFSVPPMARMMRFKVIVTTCVSASVVSGIGIPRGHYSHIFVDEAGQATEPEAFIAIKTMANSNTNVILSGDPKQLGPIIRSDIACKLGLETSYIERLMKRDAYDVRRGYGITVVKLVKNFRSHNTILKFPNERFYEGELEQCGDKKTINAFLGSSYLPNKDFPIVFHGLCGKDDREASSPSFFNIDEVLQVKSYVEHLRADRRFRTTDNDIGVITPYNAQCRKIRTALRGVADSVKVGSVEEFQGQERPVIIISTVRSSTEFVEYDLRHTLGFVANPRRFNVSVTRAKALLIVIGDPSVLSLDPLWRSFLNYIHNNRGWTGSPITWDPNAPVDEAGGYDRQIREAAKLDMNDFARRMEQLTLAGVEATEDGGNVDRPWRDVE</sequence>
<evidence type="ECO:0000256" key="6">
    <source>
        <dbReference type="ARBA" id="ARBA00022801"/>
    </source>
</evidence>
<dbReference type="Pfam" id="PF21634">
    <property type="entry name" value="MOV-10_beta-barrel"/>
    <property type="match status" value="1"/>
</dbReference>
<dbReference type="InterPro" id="IPR041679">
    <property type="entry name" value="DNA2/NAM7-like_C"/>
</dbReference>
<gene>
    <name evidence="13" type="primary">MOV10</name>
    <name evidence="13" type="ORF">Hypma_007167</name>
</gene>
<comment type="caution">
    <text evidence="13">The sequence shown here is derived from an EMBL/GenBank/DDBJ whole genome shotgun (WGS) entry which is preliminary data.</text>
</comment>
<keyword evidence="14" id="KW-1185">Reference proteome</keyword>
<dbReference type="GO" id="GO:0003723">
    <property type="term" value="F:RNA binding"/>
    <property type="evidence" value="ECO:0007669"/>
    <property type="project" value="UniProtKB-KW"/>
</dbReference>
<evidence type="ECO:0000256" key="11">
    <source>
        <dbReference type="ARBA" id="ARBA00047984"/>
    </source>
</evidence>
<comment type="catalytic activity">
    <reaction evidence="11">
        <text>ATP + H2O = ADP + phosphate + H(+)</text>
        <dbReference type="Rhea" id="RHEA:13065"/>
        <dbReference type="ChEBI" id="CHEBI:15377"/>
        <dbReference type="ChEBI" id="CHEBI:15378"/>
        <dbReference type="ChEBI" id="CHEBI:30616"/>
        <dbReference type="ChEBI" id="CHEBI:43474"/>
        <dbReference type="ChEBI" id="CHEBI:456216"/>
        <dbReference type="EC" id="3.6.4.13"/>
    </reaction>
</comment>
<dbReference type="GO" id="GO:0036464">
    <property type="term" value="C:cytoplasmic ribonucleoprotein granule"/>
    <property type="evidence" value="ECO:0007669"/>
    <property type="project" value="UniProtKB-SubCell"/>
</dbReference>
<accession>A0A369K743</accession>
<dbReference type="Pfam" id="PF13087">
    <property type="entry name" value="AAA_12"/>
    <property type="match status" value="1"/>
</dbReference>
<evidence type="ECO:0000256" key="1">
    <source>
        <dbReference type="ARBA" id="ARBA00004331"/>
    </source>
</evidence>
<reference evidence="13" key="1">
    <citation type="submission" date="2018-04" db="EMBL/GenBank/DDBJ databases">
        <title>Whole genome sequencing of Hypsizygus marmoreus.</title>
        <authorList>
            <person name="Choi I.-G."/>
            <person name="Min B."/>
            <person name="Kim J.-G."/>
            <person name="Kim S."/>
            <person name="Oh Y.-L."/>
            <person name="Kong W.-S."/>
            <person name="Park H."/>
            <person name="Jeong J."/>
            <person name="Song E.-S."/>
        </authorList>
    </citation>
    <scope>NUCLEOTIDE SEQUENCE [LARGE SCALE GENOMIC DNA]</scope>
    <source>
        <strain evidence="13">51987-8</strain>
    </source>
</reference>
<dbReference type="Pfam" id="PF13086">
    <property type="entry name" value="AAA_11"/>
    <property type="match status" value="2"/>
</dbReference>
<dbReference type="CDD" id="cd18808">
    <property type="entry name" value="SF1_C_Upf1"/>
    <property type="match status" value="1"/>
</dbReference>
<name>A0A369K743_HYPMA</name>
<keyword evidence="8" id="KW-0067">ATP-binding</keyword>
<evidence type="ECO:0000313" key="14">
    <source>
        <dbReference type="Proteomes" id="UP000076154"/>
    </source>
</evidence>
<dbReference type="CDD" id="cd18038">
    <property type="entry name" value="DEXXQc_Helz-like"/>
    <property type="match status" value="1"/>
</dbReference>
<dbReference type="GO" id="GO:0031047">
    <property type="term" value="P:regulatory ncRNA-mediated gene silencing"/>
    <property type="evidence" value="ECO:0007669"/>
    <property type="project" value="UniProtKB-KW"/>
</dbReference>
<dbReference type="OrthoDB" id="6513042at2759"/>
<comment type="similarity">
    <text evidence="2">Belongs to the DNA2/NAM7 helicase family. SDE3 subfamily.</text>
</comment>
<dbReference type="InterPro" id="IPR026122">
    <property type="entry name" value="MOV-10/SDE3_DEXXQ/H-box"/>
</dbReference>
<keyword evidence="4" id="KW-0963">Cytoplasm</keyword>
<dbReference type="Proteomes" id="UP000076154">
    <property type="component" value="Unassembled WGS sequence"/>
</dbReference>
<keyword evidence="5" id="KW-0547">Nucleotide-binding</keyword>
<keyword evidence="7 13" id="KW-0347">Helicase</keyword>
<dbReference type="Pfam" id="PF12874">
    <property type="entry name" value="zf-met"/>
    <property type="match status" value="1"/>
</dbReference>
<dbReference type="InterPro" id="IPR013087">
    <property type="entry name" value="Znf_C2H2_type"/>
</dbReference>
<dbReference type="InterPro" id="IPR049080">
    <property type="entry name" value="MOV-10-like_beta-barrel"/>
</dbReference>
<keyword evidence="10" id="KW-0943">RNA-mediated gene silencing</keyword>
<keyword evidence="9" id="KW-0694">RNA-binding</keyword>
<dbReference type="PANTHER" id="PTHR45418:SF1">
    <property type="entry name" value="CANCER_TESTIS ANTIGEN 55"/>
    <property type="match status" value="1"/>
</dbReference>
<dbReference type="GO" id="GO:0032574">
    <property type="term" value="F:5'-3' RNA helicase activity"/>
    <property type="evidence" value="ECO:0007669"/>
    <property type="project" value="InterPro"/>
</dbReference>
<protein>
    <recommendedName>
        <fullName evidence="3">RNA helicase</fullName>
        <ecNumber evidence="3">3.6.4.13</ecNumber>
    </recommendedName>
</protein>
<dbReference type="Gene3D" id="3.40.50.300">
    <property type="entry name" value="P-loop containing nucleotide triphosphate hydrolases"/>
    <property type="match status" value="2"/>
</dbReference>
<dbReference type="GO" id="GO:0005524">
    <property type="term" value="F:ATP binding"/>
    <property type="evidence" value="ECO:0007669"/>
    <property type="project" value="UniProtKB-KW"/>
</dbReference>
<feature type="domain" description="C2H2-type" evidence="12">
    <location>
        <begin position="30"/>
        <end position="52"/>
    </location>
</feature>
<dbReference type="InParanoid" id="A0A369K743"/>
<evidence type="ECO:0000256" key="5">
    <source>
        <dbReference type="ARBA" id="ARBA00022741"/>
    </source>
</evidence>
<dbReference type="AlphaFoldDB" id="A0A369K743"/>
<evidence type="ECO:0000256" key="10">
    <source>
        <dbReference type="ARBA" id="ARBA00023158"/>
    </source>
</evidence>
<dbReference type="FunFam" id="3.40.50.300:FF:000608">
    <property type="entry name" value="Mov10 RISC complex RNA helicase"/>
    <property type="match status" value="1"/>
</dbReference>
<evidence type="ECO:0000256" key="4">
    <source>
        <dbReference type="ARBA" id="ARBA00022490"/>
    </source>
</evidence>
<dbReference type="PROSITE" id="PS00028">
    <property type="entry name" value="ZINC_FINGER_C2H2_1"/>
    <property type="match status" value="1"/>
</dbReference>
<dbReference type="EMBL" id="LUEZ02000005">
    <property type="protein sequence ID" value="RDB30431.1"/>
    <property type="molecule type" value="Genomic_DNA"/>
</dbReference>
<proteinExistence type="inferred from homology"/>
<keyword evidence="6" id="KW-0378">Hydrolase</keyword>
<dbReference type="EC" id="3.6.4.13" evidence="3"/>
<evidence type="ECO:0000256" key="2">
    <source>
        <dbReference type="ARBA" id="ARBA00005601"/>
    </source>
</evidence>
<comment type="subcellular location">
    <subcellularLocation>
        <location evidence="1">Cytoplasm</location>
        <location evidence="1">Cytoplasmic ribonucleoprotein granule</location>
    </subcellularLocation>
</comment>
<dbReference type="InterPro" id="IPR027417">
    <property type="entry name" value="P-loop_NTPase"/>
</dbReference>
<dbReference type="SMART" id="SM00355">
    <property type="entry name" value="ZnF_C2H2"/>
    <property type="match status" value="2"/>
</dbReference>
<evidence type="ECO:0000256" key="7">
    <source>
        <dbReference type="ARBA" id="ARBA00022806"/>
    </source>
</evidence>
<dbReference type="PANTHER" id="PTHR45418">
    <property type="entry name" value="CANCER/TESTIS ANTIGEN 55"/>
    <property type="match status" value="1"/>
</dbReference>
<evidence type="ECO:0000256" key="8">
    <source>
        <dbReference type="ARBA" id="ARBA00022840"/>
    </source>
</evidence>
<organism evidence="13 14">
    <name type="scientific">Hypsizygus marmoreus</name>
    <name type="common">White beech mushroom</name>
    <name type="synonym">Agaricus marmoreus</name>
    <dbReference type="NCBI Taxonomy" id="39966"/>
    <lineage>
        <taxon>Eukaryota</taxon>
        <taxon>Fungi</taxon>
        <taxon>Dikarya</taxon>
        <taxon>Basidiomycota</taxon>
        <taxon>Agaricomycotina</taxon>
        <taxon>Agaricomycetes</taxon>
        <taxon>Agaricomycetidae</taxon>
        <taxon>Agaricales</taxon>
        <taxon>Tricholomatineae</taxon>
        <taxon>Lyophyllaceae</taxon>
        <taxon>Hypsizygus</taxon>
    </lineage>
</organism>
<evidence type="ECO:0000256" key="9">
    <source>
        <dbReference type="ARBA" id="ARBA00022884"/>
    </source>
</evidence>
<evidence type="ECO:0000256" key="3">
    <source>
        <dbReference type="ARBA" id="ARBA00012552"/>
    </source>
</evidence>
<dbReference type="InterPro" id="IPR047187">
    <property type="entry name" value="SF1_C_Upf1"/>
</dbReference>
<dbReference type="GO" id="GO:0016787">
    <property type="term" value="F:hydrolase activity"/>
    <property type="evidence" value="ECO:0007669"/>
    <property type="project" value="UniProtKB-KW"/>
</dbReference>
<dbReference type="SUPFAM" id="SSF52540">
    <property type="entry name" value="P-loop containing nucleoside triphosphate hydrolases"/>
    <property type="match status" value="1"/>
</dbReference>
<evidence type="ECO:0000259" key="12">
    <source>
        <dbReference type="PROSITE" id="PS00028"/>
    </source>
</evidence>